<proteinExistence type="predicted"/>
<dbReference type="EMBL" id="CM031831">
    <property type="protein sequence ID" value="KAG6703278.1"/>
    <property type="molecule type" value="Genomic_DNA"/>
</dbReference>
<feature type="compositionally biased region" description="Polar residues" evidence="1">
    <location>
        <begin position="1"/>
        <end position="10"/>
    </location>
</feature>
<evidence type="ECO:0000256" key="1">
    <source>
        <dbReference type="SAM" id="MobiDB-lite"/>
    </source>
</evidence>
<evidence type="ECO:0000313" key="3">
    <source>
        <dbReference type="Proteomes" id="UP000811246"/>
    </source>
</evidence>
<organism evidence="2 3">
    <name type="scientific">Carya illinoinensis</name>
    <name type="common">Pecan</name>
    <dbReference type="NCBI Taxonomy" id="32201"/>
    <lineage>
        <taxon>Eukaryota</taxon>
        <taxon>Viridiplantae</taxon>
        <taxon>Streptophyta</taxon>
        <taxon>Embryophyta</taxon>
        <taxon>Tracheophyta</taxon>
        <taxon>Spermatophyta</taxon>
        <taxon>Magnoliopsida</taxon>
        <taxon>eudicotyledons</taxon>
        <taxon>Gunneridae</taxon>
        <taxon>Pentapetalae</taxon>
        <taxon>rosids</taxon>
        <taxon>fabids</taxon>
        <taxon>Fagales</taxon>
        <taxon>Juglandaceae</taxon>
        <taxon>Carya</taxon>
    </lineage>
</organism>
<dbReference type="Proteomes" id="UP000811246">
    <property type="component" value="Chromosome 7"/>
</dbReference>
<sequence>MIRSQQTQEPSPAPKFLFKDSGSSNHFHTKKSSLILKGVLMDDLYQNSSFSQLDEPDPKEKTMDVLTKDLDYMEKIKELQGYLDMVNPLT</sequence>
<accession>A0A922EJZ5</accession>
<feature type="region of interest" description="Disordered" evidence="1">
    <location>
        <begin position="1"/>
        <end position="26"/>
    </location>
</feature>
<comment type="caution">
    <text evidence="2">The sequence shown here is derived from an EMBL/GenBank/DDBJ whole genome shotgun (WGS) entry which is preliminary data.</text>
</comment>
<gene>
    <name evidence="2" type="ORF">I3842_07G075900</name>
</gene>
<protein>
    <submittedName>
        <fullName evidence="2">Uncharacterized protein</fullName>
    </submittedName>
</protein>
<name>A0A922EJZ5_CARIL</name>
<dbReference type="AlphaFoldDB" id="A0A922EJZ5"/>
<evidence type="ECO:0000313" key="2">
    <source>
        <dbReference type="EMBL" id="KAG6703278.1"/>
    </source>
</evidence>
<reference evidence="2" key="1">
    <citation type="submission" date="2021-01" db="EMBL/GenBank/DDBJ databases">
        <authorList>
            <person name="Lovell J.T."/>
            <person name="Bentley N."/>
            <person name="Bhattarai G."/>
            <person name="Jenkins J.W."/>
            <person name="Sreedasyam A."/>
            <person name="Alarcon Y."/>
            <person name="Bock C."/>
            <person name="Boston L."/>
            <person name="Carlson J."/>
            <person name="Cervantes K."/>
            <person name="Clermont K."/>
            <person name="Krom N."/>
            <person name="Kubenka K."/>
            <person name="Mamidi S."/>
            <person name="Mattison C."/>
            <person name="Monteros M."/>
            <person name="Pisani C."/>
            <person name="Plott C."/>
            <person name="Rajasekar S."/>
            <person name="Rhein H.S."/>
            <person name="Rohla C."/>
            <person name="Song M."/>
            <person name="Hilaire R.S."/>
            <person name="Shu S."/>
            <person name="Wells L."/>
            <person name="Wang X."/>
            <person name="Webber J."/>
            <person name="Heerema R.J."/>
            <person name="Klein P."/>
            <person name="Conner P."/>
            <person name="Grauke L."/>
            <person name="Grimwood J."/>
            <person name="Schmutz J."/>
            <person name="Randall J.J."/>
        </authorList>
    </citation>
    <scope>NUCLEOTIDE SEQUENCE</scope>
    <source>
        <tissue evidence="2">Leaf</tissue>
    </source>
</reference>